<organism evidence="2 3">
    <name type="scientific">Steroidobacter denitrificans</name>
    <dbReference type="NCBI Taxonomy" id="465721"/>
    <lineage>
        <taxon>Bacteria</taxon>
        <taxon>Pseudomonadati</taxon>
        <taxon>Pseudomonadota</taxon>
        <taxon>Gammaproteobacteria</taxon>
        <taxon>Steroidobacterales</taxon>
        <taxon>Steroidobacteraceae</taxon>
        <taxon>Steroidobacter</taxon>
    </lineage>
</organism>
<dbReference type="InterPro" id="IPR037401">
    <property type="entry name" value="SnoaL-like"/>
</dbReference>
<dbReference type="CDD" id="cd00531">
    <property type="entry name" value="NTF2_like"/>
    <property type="match status" value="1"/>
</dbReference>
<dbReference type="InterPro" id="IPR032710">
    <property type="entry name" value="NTF2-like_dom_sf"/>
</dbReference>
<dbReference type="Gene3D" id="3.10.450.50">
    <property type="match status" value="1"/>
</dbReference>
<dbReference type="Proteomes" id="UP000070250">
    <property type="component" value="Chromosome"/>
</dbReference>
<dbReference type="EMBL" id="CP011971">
    <property type="protein sequence ID" value="AMN46242.1"/>
    <property type="molecule type" value="Genomic_DNA"/>
</dbReference>
<reference evidence="2 3" key="1">
    <citation type="submission" date="2015-06" db="EMBL/GenBank/DDBJ databases">
        <title>A Comprehensive Approach to Explore the Metabolic and Phylogenetic Diversity of Bacterial Steroid Degradation in the Environment: Testosterone as an Example.</title>
        <authorList>
            <person name="Yang F.-C."/>
            <person name="Chen Y.-L."/>
            <person name="Yu C.-P."/>
            <person name="Tang S.-L."/>
            <person name="Wang P.-H."/>
            <person name="Ismail W."/>
            <person name="Wang C.-H."/>
            <person name="Yang C.-Y."/>
            <person name="Chiang Y.-R."/>
        </authorList>
    </citation>
    <scope>NUCLEOTIDE SEQUENCE [LARGE SCALE GENOMIC DNA]</scope>
    <source>
        <strain evidence="2 3">DSM 18526</strain>
    </source>
</reference>
<dbReference type="KEGG" id="sdf:ACG33_03800"/>
<dbReference type="RefSeq" id="WP_066918841.1">
    <property type="nucleotide sequence ID" value="NZ_CP011971.1"/>
</dbReference>
<gene>
    <name evidence="2" type="ORF">ACG33_03800</name>
</gene>
<dbReference type="STRING" id="465721.ACG33_03800"/>
<name>A0A127F711_STEDE</name>
<evidence type="ECO:0000313" key="2">
    <source>
        <dbReference type="EMBL" id="AMN46242.1"/>
    </source>
</evidence>
<feature type="domain" description="SnoaL-like" evidence="1">
    <location>
        <begin position="4"/>
        <end position="127"/>
    </location>
</feature>
<accession>A0A127F711</accession>
<evidence type="ECO:0000259" key="1">
    <source>
        <dbReference type="Pfam" id="PF13577"/>
    </source>
</evidence>
<protein>
    <submittedName>
        <fullName evidence="2">Dehydratase</fullName>
    </submittedName>
</protein>
<sequence length="144" mass="16578">MDLQALSDKLEIQEALARYARAVDDKDWALWKTVFTPDAHIDYRSAGGSVGGRDEIANWLRDSLEHFSMTQHYITNIEIELDGDEARVIALFYNPMIYPGATGLSYCGGRYHHRFVRTPEGWKSRNLREENQWFVKAPGDAKEQ</sequence>
<dbReference type="SUPFAM" id="SSF54427">
    <property type="entry name" value="NTF2-like"/>
    <property type="match status" value="1"/>
</dbReference>
<dbReference type="AlphaFoldDB" id="A0A127F711"/>
<dbReference type="OrthoDB" id="2860904at2"/>
<keyword evidence="3" id="KW-1185">Reference proteome</keyword>
<dbReference type="Pfam" id="PF13577">
    <property type="entry name" value="SnoaL_4"/>
    <property type="match status" value="1"/>
</dbReference>
<proteinExistence type="predicted"/>
<evidence type="ECO:0000313" key="3">
    <source>
        <dbReference type="Proteomes" id="UP000070250"/>
    </source>
</evidence>